<keyword evidence="4 7" id="KW-0443">Lipid metabolism</keyword>
<dbReference type="Proteomes" id="UP001327560">
    <property type="component" value="Chromosome 4"/>
</dbReference>
<dbReference type="PANTHER" id="PTHR43416:SF38">
    <property type="entry name" value="BIOTIN CARBOXYL CARRIER PROTEIN OF ACETYL-COA CARBOXYLASE 1, CHLOROPLASTIC"/>
    <property type="match status" value="1"/>
</dbReference>
<keyword evidence="11" id="KW-1185">Reference proteome</keyword>
<dbReference type="GO" id="GO:0006633">
    <property type="term" value="P:fatty acid biosynthetic process"/>
    <property type="evidence" value="ECO:0007669"/>
    <property type="project" value="UniProtKB-KW"/>
</dbReference>
<proteinExistence type="predicted"/>
<dbReference type="GO" id="GO:0009317">
    <property type="term" value="C:acetyl-CoA carboxylase complex"/>
    <property type="evidence" value="ECO:0007669"/>
    <property type="project" value="InterPro"/>
</dbReference>
<keyword evidence="6 7" id="KW-0092">Biotin</keyword>
<gene>
    <name evidence="10" type="ORF">Cni_G12421</name>
</gene>
<dbReference type="GO" id="GO:0003989">
    <property type="term" value="F:acetyl-CoA carboxylase activity"/>
    <property type="evidence" value="ECO:0007669"/>
    <property type="project" value="InterPro"/>
</dbReference>
<dbReference type="InterPro" id="IPR050537">
    <property type="entry name" value="2-oxoacid_dehydrogenase"/>
</dbReference>
<dbReference type="PANTHER" id="PTHR43416">
    <property type="entry name" value="DIHYDROLIPOYLLYSINE-RESIDUE SUCCINYLTRANSFERASE COMPONENT OF 2-OXOGLUTARATE DEHYDROGENASE COMPLEX, MITOCHONDRIAL-RELATED"/>
    <property type="match status" value="1"/>
</dbReference>
<evidence type="ECO:0000313" key="10">
    <source>
        <dbReference type="EMBL" id="WOL03701.1"/>
    </source>
</evidence>
<feature type="region of interest" description="Disordered" evidence="8">
    <location>
        <begin position="161"/>
        <end position="206"/>
    </location>
</feature>
<name>A0AAQ3KDH3_9LILI</name>
<evidence type="ECO:0000256" key="6">
    <source>
        <dbReference type="ARBA" id="ARBA00023267"/>
    </source>
</evidence>
<evidence type="ECO:0000256" key="1">
    <source>
        <dbReference type="ARBA" id="ARBA00005194"/>
    </source>
</evidence>
<feature type="domain" description="Lipoyl-binding" evidence="9">
    <location>
        <begin position="198"/>
        <end position="282"/>
    </location>
</feature>
<dbReference type="Gene3D" id="2.40.50.100">
    <property type="match status" value="1"/>
</dbReference>
<keyword evidence="5 7" id="KW-0275">Fatty acid biosynthesis</keyword>
<dbReference type="InterPro" id="IPR000089">
    <property type="entry name" value="Biotin_lipoyl"/>
</dbReference>
<dbReference type="GO" id="GO:0009507">
    <property type="term" value="C:chloroplast"/>
    <property type="evidence" value="ECO:0007669"/>
    <property type="project" value="UniProtKB-SubCell"/>
</dbReference>
<dbReference type="Pfam" id="PF00364">
    <property type="entry name" value="Biotin_lipoyl"/>
    <property type="match status" value="1"/>
</dbReference>
<evidence type="ECO:0000256" key="3">
    <source>
        <dbReference type="ARBA" id="ARBA00022832"/>
    </source>
</evidence>
<evidence type="ECO:0000256" key="4">
    <source>
        <dbReference type="ARBA" id="ARBA00023098"/>
    </source>
</evidence>
<accession>A0AAQ3KDH3</accession>
<dbReference type="PROSITE" id="PS00188">
    <property type="entry name" value="BIOTIN"/>
    <property type="match status" value="1"/>
</dbReference>
<evidence type="ECO:0000256" key="8">
    <source>
        <dbReference type="SAM" id="MobiDB-lite"/>
    </source>
</evidence>
<evidence type="ECO:0000259" key="9">
    <source>
        <dbReference type="PROSITE" id="PS50968"/>
    </source>
</evidence>
<comment type="pathway">
    <text evidence="1 7">Lipid metabolism; fatty acid biosynthesis.</text>
</comment>
<keyword evidence="3 7" id="KW-0276">Fatty acid metabolism</keyword>
<dbReference type="CDD" id="cd06850">
    <property type="entry name" value="biotinyl_domain"/>
    <property type="match status" value="1"/>
</dbReference>
<keyword evidence="7" id="KW-0150">Chloroplast</keyword>
<keyword evidence="7" id="KW-0934">Plastid</keyword>
<dbReference type="InterPro" id="IPR001882">
    <property type="entry name" value="Biotin_BS"/>
</dbReference>
<keyword evidence="2 7" id="KW-0444">Lipid biosynthesis</keyword>
<dbReference type="NCBIfam" id="TIGR00531">
    <property type="entry name" value="BCCP"/>
    <property type="match status" value="1"/>
</dbReference>
<dbReference type="InterPro" id="IPR001249">
    <property type="entry name" value="AcCoA_biotinCC"/>
</dbReference>
<dbReference type="EMBL" id="CP136893">
    <property type="protein sequence ID" value="WOL03701.1"/>
    <property type="molecule type" value="Genomic_DNA"/>
</dbReference>
<dbReference type="PROSITE" id="PS50968">
    <property type="entry name" value="BIOTINYL_LIPOYL"/>
    <property type="match status" value="1"/>
</dbReference>
<dbReference type="SUPFAM" id="SSF51230">
    <property type="entry name" value="Single hybrid motif"/>
    <property type="match status" value="1"/>
</dbReference>
<comment type="subcellular location">
    <subcellularLocation>
        <location evidence="7">Plastid</location>
        <location evidence="7">Chloroplast</location>
    </subcellularLocation>
</comment>
<dbReference type="FunFam" id="2.40.50.100:FF:000003">
    <property type="entry name" value="Acetyl-CoA carboxylase biotin carboxyl carrier protein"/>
    <property type="match status" value="1"/>
</dbReference>
<evidence type="ECO:0000256" key="7">
    <source>
        <dbReference type="RuleBase" id="RU364072"/>
    </source>
</evidence>
<sequence>MASSSSSLHSASAALPQASFAASSSSQRRSTSIAFRLPLKLKKPLLIHPKGLGFFRDRSIIAKAKLNEVVGQHANDAASSEIKADVPATKQKDGKAGNLSPPSAPLSEEAIAEFMSQVTDLVKLVDSRDIVELQLKQNNCELIIRKKEALPQPPPAPVVMMQAPPTPASLPSAVPQPSPTPGLPAPPSPAPAARSPAPKALKSSHPPLKSPMAGTFYRCPGPGIAPFVKPGDKVKKGQILCIIEAMKLMNEIEADQDGTVLEILVEDGKPVGLGQDKYNLLEKEFISVMLILHNIFDANILS</sequence>
<dbReference type="PRINTS" id="PR01071">
    <property type="entry name" value="ACOABIOTINCC"/>
</dbReference>
<dbReference type="InterPro" id="IPR011053">
    <property type="entry name" value="Single_hybrid_motif"/>
</dbReference>
<protein>
    <recommendedName>
        <fullName evidence="7">Biotin carboxyl carrier protein of acetyl-CoA carboxylase</fullName>
    </recommendedName>
</protein>
<evidence type="ECO:0000256" key="2">
    <source>
        <dbReference type="ARBA" id="ARBA00022516"/>
    </source>
</evidence>
<comment type="function">
    <text evidence="7">This protein is a component of the acetyl coenzyme A carboxylase complex; first, biotin carboxylase catalyzes the carboxylation of the carrier protein and then the transcarboxylase transfers the carboxyl group to form malonyl-CoA.</text>
</comment>
<organism evidence="10 11">
    <name type="scientific">Canna indica</name>
    <name type="common">Indian-shot</name>
    <dbReference type="NCBI Taxonomy" id="4628"/>
    <lineage>
        <taxon>Eukaryota</taxon>
        <taxon>Viridiplantae</taxon>
        <taxon>Streptophyta</taxon>
        <taxon>Embryophyta</taxon>
        <taxon>Tracheophyta</taxon>
        <taxon>Spermatophyta</taxon>
        <taxon>Magnoliopsida</taxon>
        <taxon>Liliopsida</taxon>
        <taxon>Zingiberales</taxon>
        <taxon>Cannaceae</taxon>
        <taxon>Canna</taxon>
    </lineage>
</organism>
<feature type="compositionally biased region" description="Low complexity" evidence="8">
    <location>
        <begin position="191"/>
        <end position="204"/>
    </location>
</feature>
<feature type="region of interest" description="Disordered" evidence="8">
    <location>
        <begin position="76"/>
        <end position="104"/>
    </location>
</feature>
<feature type="compositionally biased region" description="Pro residues" evidence="8">
    <location>
        <begin position="164"/>
        <end position="190"/>
    </location>
</feature>
<evidence type="ECO:0000256" key="5">
    <source>
        <dbReference type="ARBA" id="ARBA00023160"/>
    </source>
</evidence>
<evidence type="ECO:0000313" key="11">
    <source>
        <dbReference type="Proteomes" id="UP001327560"/>
    </source>
</evidence>
<dbReference type="AlphaFoldDB" id="A0AAQ3KDH3"/>
<reference evidence="10 11" key="1">
    <citation type="submission" date="2023-10" db="EMBL/GenBank/DDBJ databases">
        <title>Chromosome-scale genome assembly provides insights into flower coloration mechanisms of Canna indica.</title>
        <authorList>
            <person name="Li C."/>
        </authorList>
    </citation>
    <scope>NUCLEOTIDE SEQUENCE [LARGE SCALE GENOMIC DNA]</scope>
    <source>
        <tissue evidence="10">Flower</tissue>
    </source>
</reference>